<keyword evidence="5" id="KW-0904">Protein phosphatase</keyword>
<dbReference type="Proteomes" id="UP001642484">
    <property type="component" value="Unassembled WGS sequence"/>
</dbReference>
<dbReference type="PANTHER" id="PTHR42893:SF9">
    <property type="entry name" value="PROTEIN DETOXIFICATION 46, CHLOROPLASTIC"/>
    <property type="match status" value="1"/>
</dbReference>
<accession>A0ABP0T1F8</accession>
<dbReference type="Gene3D" id="3.80.10.10">
    <property type="entry name" value="Ribonuclease Inhibitor"/>
    <property type="match status" value="2"/>
</dbReference>
<dbReference type="EMBL" id="CAXAMN010029039">
    <property type="protein sequence ID" value="CAK9118558.1"/>
    <property type="molecule type" value="Genomic_DNA"/>
</dbReference>
<dbReference type="PROSITE" id="PS00383">
    <property type="entry name" value="TYR_PHOSPHATASE_1"/>
    <property type="match status" value="1"/>
</dbReference>
<feature type="transmembrane region" description="Helical" evidence="9">
    <location>
        <begin position="960"/>
        <end position="982"/>
    </location>
</feature>
<evidence type="ECO:0000256" key="2">
    <source>
        <dbReference type="ARBA" id="ARBA00010199"/>
    </source>
</evidence>
<keyword evidence="3 9" id="KW-0812">Transmembrane</keyword>
<dbReference type="InterPro" id="IPR032675">
    <property type="entry name" value="LRR_dom_sf"/>
</dbReference>
<keyword evidence="13" id="KW-1185">Reference proteome</keyword>
<feature type="domain" description="Tyrosine-protein phosphatase" evidence="10">
    <location>
        <begin position="28"/>
        <end position="164"/>
    </location>
</feature>
<comment type="subcellular location">
    <subcellularLocation>
        <location evidence="1">Membrane</location>
        <topology evidence="1">Multi-pass membrane protein</topology>
    </subcellularLocation>
</comment>
<dbReference type="InterPro" id="IPR029021">
    <property type="entry name" value="Prot-tyrosine_phosphatase-like"/>
</dbReference>
<dbReference type="InterPro" id="IPR044644">
    <property type="entry name" value="DinF-like"/>
</dbReference>
<dbReference type="CDD" id="cd14498">
    <property type="entry name" value="DSP"/>
    <property type="match status" value="1"/>
</dbReference>
<dbReference type="Pfam" id="PF13516">
    <property type="entry name" value="LRR_6"/>
    <property type="match status" value="7"/>
</dbReference>
<dbReference type="InterPro" id="IPR020422">
    <property type="entry name" value="TYR_PHOSPHATASE_DUAL_dom"/>
</dbReference>
<evidence type="ECO:0000256" key="6">
    <source>
        <dbReference type="ARBA" id="ARBA00022989"/>
    </source>
</evidence>
<dbReference type="SUPFAM" id="SSF52047">
    <property type="entry name" value="RNI-like"/>
    <property type="match status" value="2"/>
</dbReference>
<evidence type="ECO:0000256" key="5">
    <source>
        <dbReference type="ARBA" id="ARBA00022912"/>
    </source>
</evidence>
<evidence type="ECO:0000313" key="12">
    <source>
        <dbReference type="EMBL" id="CAK9118558.1"/>
    </source>
</evidence>
<evidence type="ECO:0000256" key="4">
    <source>
        <dbReference type="ARBA" id="ARBA00022801"/>
    </source>
</evidence>
<evidence type="ECO:0000259" key="10">
    <source>
        <dbReference type="PROSITE" id="PS50054"/>
    </source>
</evidence>
<dbReference type="InterPro" id="IPR016130">
    <property type="entry name" value="Tyr_Pase_AS"/>
</dbReference>
<keyword evidence="6 9" id="KW-1133">Transmembrane helix</keyword>
<evidence type="ECO:0000256" key="1">
    <source>
        <dbReference type="ARBA" id="ARBA00004141"/>
    </source>
</evidence>
<dbReference type="InterPro" id="IPR000340">
    <property type="entry name" value="Dual-sp_phosphatase_cat-dom"/>
</dbReference>
<feature type="transmembrane region" description="Helical" evidence="9">
    <location>
        <begin position="813"/>
        <end position="834"/>
    </location>
</feature>
<feature type="transmembrane region" description="Helical" evidence="9">
    <location>
        <begin position="854"/>
        <end position="875"/>
    </location>
</feature>
<proteinExistence type="inferred from homology"/>
<evidence type="ECO:0000256" key="9">
    <source>
        <dbReference type="SAM" id="Phobius"/>
    </source>
</evidence>
<feature type="transmembrane region" description="Helical" evidence="9">
    <location>
        <begin position="782"/>
        <end position="801"/>
    </location>
</feature>
<dbReference type="InterPro" id="IPR002528">
    <property type="entry name" value="MATE_fam"/>
</dbReference>
<feature type="region of interest" description="Disordered" evidence="8">
    <location>
        <begin position="1"/>
        <end position="21"/>
    </location>
</feature>
<feature type="transmembrane region" description="Helical" evidence="9">
    <location>
        <begin position="1106"/>
        <end position="1127"/>
    </location>
</feature>
<organism evidence="12 13">
    <name type="scientific">Durusdinium trenchii</name>
    <dbReference type="NCBI Taxonomy" id="1381693"/>
    <lineage>
        <taxon>Eukaryota</taxon>
        <taxon>Sar</taxon>
        <taxon>Alveolata</taxon>
        <taxon>Dinophyceae</taxon>
        <taxon>Suessiales</taxon>
        <taxon>Symbiodiniaceae</taxon>
        <taxon>Durusdinium</taxon>
    </lineage>
</organism>
<comment type="caution">
    <text evidence="12">The sequence shown here is derived from an EMBL/GenBank/DDBJ whole genome shotgun (WGS) entry which is preliminary data.</text>
</comment>
<protein>
    <recommendedName>
        <fullName evidence="14">Protein DETOXIFICATION</fullName>
    </recommendedName>
</protein>
<dbReference type="PROSITE" id="PS50054">
    <property type="entry name" value="TYR_PHOSPHATASE_DUAL"/>
    <property type="match status" value="1"/>
</dbReference>
<dbReference type="InterPro" id="IPR000387">
    <property type="entry name" value="Tyr_Pase_dom"/>
</dbReference>
<keyword evidence="7 9" id="KW-0472">Membrane</keyword>
<evidence type="ECO:0000313" key="13">
    <source>
        <dbReference type="Proteomes" id="UP001642484"/>
    </source>
</evidence>
<dbReference type="SMART" id="SM00368">
    <property type="entry name" value="LRR_RI"/>
    <property type="match status" value="9"/>
</dbReference>
<sequence length="1695" mass="183630">MCERPKMSDVAKGLGVTPENRSVRQKGGMTWVVPGIFLGNKQAAADVAHLEQSRVRAVVSVGAKPSMAFPCHYVPVQDNGSDSMLPFLDEACDFIHQHRKMGSVLVHCKGGINRSPCLLVAYLMKYEDLSLGEALSLVAAARPAAHCPSNFRKDLQSFAAQLRPETEPYSADPGSPVPNESHVQCTEIRGTPDLPENFTRVPTGLVSHVALGLKPDCERVGRFVSAIDPIEVMAPLYGMADIHVRQASEEYTVRSISLVEESQSSQGDPEQMRRAANELANIHHHLHGEAAVSTTIGPSCDLYACGRILLSCFRGGCEIMPSLNLDRFAVAYADWVRAGCPSTEERYGLLWALKELKNEKTERSEEILQVEKMEVRLLLSRCIKRSRYSRLGSCWEAAEMLAQASCWLGMTEEFLTSHKVAVEQAKRASLLDAHYSVAQELFEQERRQLREDSSARAEAAQQVAETHQVEGSLVSARWNLRAFTIGPPHIRRIIQVLREWPDGKIIQAIGFSRFEANIEPQLQDVFMQCFSDVLQPQHGHKPMQQRRRRGLRHSLGSINVGELRKPLIFLEDVQLPTEELHRTAFPLEEVFERNILWLVVMSACKVDLTPAPSGLGQEKPPSISSVPGALESLISSMERRPETVRHTVHISQFGPGTMRWNTCGGTHGAAALASAISATPVADHRRSLHRTAPAFAPALALAGLRRRGRDVGKRRRAEESEDVEKQEAEVPTRWELLRFAAPLAAVSVTGPILSTIDTSFVGRCAGTLELAALGPACTVTDLIYLICSTISTAAINLYAGVGEEDTKRKRFNATCVSVALCIGLTGAAVSTLLGRFLLQALGATPVMMGVAQKYVATRAVGLPLATIACAMYGLCVGKGDTKTPLIVTVYLSAVLNVFFDWLLCAVIPWGAAGAAWATVAAQVGSFVAYFTIMRRKKQLPLPSLNEFWPSWAETKPILSIYLPVSFIVVCVLSMYAAMSGFVNQTQPLVMMAAYKIWITVFAFFALCADPMAAATSTKLPPFVLRRCRRSAELFCSRGASTAAGVGVAGGLLGAALLYFGAGAFTQDARVIQGAKIGVLPFVLILCIMHPTRVCQNSLVVHGDLSFYVVAQVCLSGLFFLGLTLLAGRCEIGSLSAYRSMMMATFSFYVASLCTYGARVRHLNRNLDTKGSRAQLGGSERAFFVAGDAVTLSAAVVTRTRCLEVAKCTTLGSPRFRRDLGPTERGLEVFSSGDSDVTLTVEFFSAAKRCEVTVTVKWLRELDLSDNHLGSKAVAKVLQAGRDNLQILDLSRNRLGDEGARALADALGKGPSSGYSLTVLRLRGNGISDDGGESLAEALMSVTTLLEFDFAENQISVQTAALLFRATCAAKVLKRLNLDSNLPWPTSENCEMLVAAFTDQLCGHQAVPSLELVSLRRCKMHSTGAVKLFHSVASNTTLRKLNVACNGLRQGAAPAIAAALATTGLEVLDLRDNRLGAFDALGLAFQQVFAPEHPHATGDFPLAEETHAPKHRENDNLRSLNLGNNELTGESMVRLSLALPSFTALEELRLYHNPLLGDLGAQALSDLLATPSGTSITHLNLAACGIGDAGCQALMQAVGDYKILKTLDLSCNGLGDDSASSVAEVLSQRDCELEKLMLSMNAMSSYGISELMDGVSRNVDGCLREVDVASQDAGPAKTQFIDEGMSKVKSKFVGLR</sequence>
<dbReference type="SMART" id="SM00195">
    <property type="entry name" value="DSPc"/>
    <property type="match status" value="1"/>
</dbReference>
<comment type="similarity">
    <text evidence="2">Belongs to the multi antimicrobial extrusion (MATE) (TC 2.A.66.1) family.</text>
</comment>
<evidence type="ECO:0000256" key="8">
    <source>
        <dbReference type="SAM" id="MobiDB-lite"/>
    </source>
</evidence>
<reference evidence="12 13" key="1">
    <citation type="submission" date="2024-02" db="EMBL/GenBank/DDBJ databases">
        <authorList>
            <person name="Chen Y."/>
            <person name="Shah S."/>
            <person name="Dougan E. K."/>
            <person name="Thang M."/>
            <person name="Chan C."/>
        </authorList>
    </citation>
    <scope>NUCLEOTIDE SEQUENCE [LARGE SCALE GENOMIC DNA]</scope>
</reference>
<evidence type="ECO:0000256" key="3">
    <source>
        <dbReference type="ARBA" id="ARBA00022692"/>
    </source>
</evidence>
<gene>
    <name evidence="12" type="ORF">CCMP2556_LOCUS55618</name>
</gene>
<evidence type="ECO:0000259" key="11">
    <source>
        <dbReference type="PROSITE" id="PS50056"/>
    </source>
</evidence>
<dbReference type="PROSITE" id="PS50056">
    <property type="entry name" value="TYR_PHOSPHATASE_2"/>
    <property type="match status" value="1"/>
</dbReference>
<feature type="transmembrane region" description="Helical" evidence="9">
    <location>
        <begin position="994"/>
        <end position="1013"/>
    </location>
</feature>
<feature type="transmembrane region" description="Helical" evidence="9">
    <location>
        <begin position="1034"/>
        <end position="1059"/>
    </location>
</feature>
<dbReference type="Gene3D" id="3.90.190.10">
    <property type="entry name" value="Protein tyrosine phosphatase superfamily"/>
    <property type="match status" value="1"/>
</dbReference>
<dbReference type="Pfam" id="PF01554">
    <property type="entry name" value="MatE"/>
    <property type="match status" value="1"/>
</dbReference>
<feature type="transmembrane region" description="Helical" evidence="9">
    <location>
        <begin position="887"/>
        <end position="908"/>
    </location>
</feature>
<evidence type="ECO:0000256" key="7">
    <source>
        <dbReference type="ARBA" id="ARBA00023136"/>
    </source>
</evidence>
<evidence type="ECO:0008006" key="14">
    <source>
        <dbReference type="Google" id="ProtNLM"/>
    </source>
</evidence>
<dbReference type="InterPro" id="IPR001611">
    <property type="entry name" value="Leu-rich_rpt"/>
</dbReference>
<dbReference type="SUPFAM" id="SSF52799">
    <property type="entry name" value="(Phosphotyrosine protein) phosphatases II"/>
    <property type="match status" value="1"/>
</dbReference>
<name>A0ABP0T1F8_9DINO</name>
<feature type="transmembrane region" description="Helical" evidence="9">
    <location>
        <begin position="1139"/>
        <end position="1157"/>
    </location>
</feature>
<keyword evidence="4" id="KW-0378">Hydrolase</keyword>
<dbReference type="PANTHER" id="PTHR42893">
    <property type="entry name" value="PROTEIN DETOXIFICATION 44, CHLOROPLASTIC-RELATED"/>
    <property type="match status" value="1"/>
</dbReference>
<feature type="domain" description="Tyrosine specific protein phosphatases" evidence="11">
    <location>
        <begin position="85"/>
        <end position="143"/>
    </location>
</feature>
<dbReference type="Pfam" id="PF00782">
    <property type="entry name" value="DSPc"/>
    <property type="match status" value="1"/>
</dbReference>